<dbReference type="PRINTS" id="PR00747">
    <property type="entry name" value="GLYHDRLASE47"/>
</dbReference>
<dbReference type="EMBL" id="ML995480">
    <property type="protein sequence ID" value="KAF2144289.1"/>
    <property type="molecule type" value="Genomic_DNA"/>
</dbReference>
<proteinExistence type="inferred from homology"/>
<keyword evidence="11" id="KW-1185">Reference proteome</keyword>
<comment type="similarity">
    <text evidence="3 9">Belongs to the glycosyl hydrolase 47 family.</text>
</comment>
<dbReference type="GO" id="GO:0005783">
    <property type="term" value="C:endoplasmic reticulum"/>
    <property type="evidence" value="ECO:0007669"/>
    <property type="project" value="TreeGrafter"/>
</dbReference>
<evidence type="ECO:0000256" key="7">
    <source>
        <dbReference type="PIRSR" id="PIRSR601382-2"/>
    </source>
</evidence>
<dbReference type="GeneID" id="54297626"/>
<dbReference type="Pfam" id="PF01532">
    <property type="entry name" value="Glyco_hydro_47"/>
    <property type="match status" value="1"/>
</dbReference>
<accession>A0A6A6BJF4</accession>
<keyword evidence="7" id="KW-0479">Metal-binding</keyword>
<dbReference type="UniPathway" id="UPA00378"/>
<keyword evidence="5 8" id="KW-1015">Disulfide bond</keyword>
<feature type="binding site" evidence="7">
    <location>
        <position position="581"/>
    </location>
    <ligand>
        <name>Ca(2+)</name>
        <dbReference type="ChEBI" id="CHEBI:29108"/>
    </ligand>
</feature>
<evidence type="ECO:0000256" key="5">
    <source>
        <dbReference type="ARBA" id="ARBA00023157"/>
    </source>
</evidence>
<evidence type="ECO:0000256" key="3">
    <source>
        <dbReference type="ARBA" id="ARBA00007658"/>
    </source>
</evidence>
<protein>
    <recommendedName>
        <fullName evidence="9">alpha-1,2-Mannosidase</fullName>
        <ecNumber evidence="9">3.2.1.-</ecNumber>
    </recommendedName>
</protein>
<evidence type="ECO:0000256" key="2">
    <source>
        <dbReference type="ARBA" id="ARBA00004922"/>
    </source>
</evidence>
<dbReference type="GO" id="GO:0036503">
    <property type="term" value="P:ERAD pathway"/>
    <property type="evidence" value="ECO:0007669"/>
    <property type="project" value="UniProtKB-ARBA"/>
</dbReference>
<evidence type="ECO:0000313" key="11">
    <source>
        <dbReference type="Proteomes" id="UP000799438"/>
    </source>
</evidence>
<keyword evidence="9" id="KW-0326">Glycosidase</keyword>
<sequence length="592" mass="67935">MPLIRRSFSLAVAFFTVVAFFHLLNLHSNEPISPVPLRSYADRNLQKPVQWKDVPERYPLSTFTSLPAAKATSIPKIQYDGFLEETLEQQSQREARQQAVKASFLRSWHSYKTYAWLQDELTPLSGNYKNTFGGWGASLVDALDTLWIMGLHEEFEIACKGLKKIDFTTTDMISLNIFETTIRYLGGLLSANDLSGGKYPILKEKALELGEMLYRAFDTPNRMPVSHWNWRKGADHEEQRPSSQAVSAEVGSLSLEFTRLSQLTGDPKYYDAVQRIADEFEAQQNDTKIPGLWPIIVNPRKGTFTDDRRFTFGGMSDSLYEYFPKQYLLLGGVMDQYRYMYEGSIEAAKKYMFWRPLNKDNKDILISGTISNNAANEIKLDPEGQHLGCFVGGMVGIAAKIFDRPDEVKLARQLTDGCIWAYESMPTGIMPEIFHAVPCTDPTDCLWSEERWIEGVRQYTGKSTAEDALSVIERHNLPYGFTDVRDKRYLLRPEAIESVFIMYRITGDRMYQEKAWKMFKAVERATRTEISNAAINNVNDPEEVLKVDSCESFWMAETLKYYYLIFSEPELISLDQFVFNTEAHPLRRPASY</sequence>
<dbReference type="GO" id="GO:0005975">
    <property type="term" value="P:carbohydrate metabolic process"/>
    <property type="evidence" value="ECO:0007669"/>
    <property type="project" value="InterPro"/>
</dbReference>
<reference evidence="10" key="1">
    <citation type="journal article" date="2020" name="Stud. Mycol.">
        <title>101 Dothideomycetes genomes: a test case for predicting lifestyles and emergence of pathogens.</title>
        <authorList>
            <person name="Haridas S."/>
            <person name="Albert R."/>
            <person name="Binder M."/>
            <person name="Bloem J."/>
            <person name="Labutti K."/>
            <person name="Salamov A."/>
            <person name="Andreopoulos B."/>
            <person name="Baker S."/>
            <person name="Barry K."/>
            <person name="Bills G."/>
            <person name="Bluhm B."/>
            <person name="Cannon C."/>
            <person name="Castanera R."/>
            <person name="Culley D."/>
            <person name="Daum C."/>
            <person name="Ezra D."/>
            <person name="Gonzalez J."/>
            <person name="Henrissat B."/>
            <person name="Kuo A."/>
            <person name="Liang C."/>
            <person name="Lipzen A."/>
            <person name="Lutzoni F."/>
            <person name="Magnuson J."/>
            <person name="Mondo S."/>
            <person name="Nolan M."/>
            <person name="Ohm R."/>
            <person name="Pangilinan J."/>
            <person name="Park H.-J."/>
            <person name="Ramirez L."/>
            <person name="Alfaro M."/>
            <person name="Sun H."/>
            <person name="Tritt A."/>
            <person name="Yoshinaga Y."/>
            <person name="Zwiers L.-H."/>
            <person name="Turgeon B."/>
            <person name="Goodwin S."/>
            <person name="Spatafora J."/>
            <person name="Crous P."/>
            <person name="Grigoriev I."/>
        </authorList>
    </citation>
    <scope>NUCLEOTIDE SEQUENCE</scope>
    <source>
        <strain evidence="10">CBS 121167</strain>
    </source>
</reference>
<feature type="active site" description="Proton donor" evidence="6">
    <location>
        <position position="432"/>
    </location>
</feature>
<comment type="cofactor">
    <cofactor evidence="1 7">
        <name>Ca(2+)</name>
        <dbReference type="ChEBI" id="CHEBI:29108"/>
    </cofactor>
</comment>
<evidence type="ECO:0000256" key="6">
    <source>
        <dbReference type="PIRSR" id="PIRSR601382-1"/>
    </source>
</evidence>
<dbReference type="EC" id="3.2.1.-" evidence="9"/>
<dbReference type="GO" id="GO:0005509">
    <property type="term" value="F:calcium ion binding"/>
    <property type="evidence" value="ECO:0007669"/>
    <property type="project" value="InterPro"/>
</dbReference>
<feature type="active site" evidence="6">
    <location>
        <position position="494"/>
    </location>
</feature>
<name>A0A6A6BJF4_9PEZI</name>
<dbReference type="InterPro" id="IPR001382">
    <property type="entry name" value="Glyco_hydro_47"/>
</dbReference>
<feature type="active site" evidence="6">
    <location>
        <position position="317"/>
    </location>
</feature>
<keyword evidence="4 9" id="KW-0378">Hydrolase</keyword>
<dbReference type="AlphaFoldDB" id="A0A6A6BJF4"/>
<evidence type="ECO:0000256" key="4">
    <source>
        <dbReference type="ARBA" id="ARBA00022801"/>
    </source>
</evidence>
<dbReference type="InterPro" id="IPR036026">
    <property type="entry name" value="Seven-hairpin_glycosidases"/>
</dbReference>
<feature type="disulfide bond" evidence="8">
    <location>
        <begin position="389"/>
        <end position="418"/>
    </location>
</feature>
<dbReference type="FunFam" id="1.50.10.10:FF:000037">
    <property type="entry name" value="alpha-1,2-Mannosidase"/>
    <property type="match status" value="1"/>
</dbReference>
<dbReference type="OrthoDB" id="8118055at2759"/>
<dbReference type="Proteomes" id="UP000799438">
    <property type="component" value="Unassembled WGS sequence"/>
</dbReference>
<gene>
    <name evidence="10" type="ORF">K452DRAFT_285530</name>
</gene>
<dbReference type="GO" id="GO:0004571">
    <property type="term" value="F:mannosyl-oligosaccharide 1,2-alpha-mannosidase activity"/>
    <property type="evidence" value="ECO:0007669"/>
    <property type="project" value="InterPro"/>
</dbReference>
<dbReference type="GO" id="GO:0016020">
    <property type="term" value="C:membrane"/>
    <property type="evidence" value="ECO:0007669"/>
    <property type="project" value="InterPro"/>
</dbReference>
<organism evidence="10 11">
    <name type="scientific">Aplosporella prunicola CBS 121167</name>
    <dbReference type="NCBI Taxonomy" id="1176127"/>
    <lineage>
        <taxon>Eukaryota</taxon>
        <taxon>Fungi</taxon>
        <taxon>Dikarya</taxon>
        <taxon>Ascomycota</taxon>
        <taxon>Pezizomycotina</taxon>
        <taxon>Dothideomycetes</taxon>
        <taxon>Dothideomycetes incertae sedis</taxon>
        <taxon>Botryosphaeriales</taxon>
        <taxon>Aplosporellaceae</taxon>
        <taxon>Aplosporella</taxon>
    </lineage>
</organism>
<dbReference type="Gene3D" id="1.50.10.10">
    <property type="match status" value="1"/>
</dbReference>
<evidence type="ECO:0000313" key="10">
    <source>
        <dbReference type="EMBL" id="KAF2144289.1"/>
    </source>
</evidence>
<dbReference type="InterPro" id="IPR012341">
    <property type="entry name" value="6hp_glycosidase-like_sf"/>
</dbReference>
<dbReference type="SUPFAM" id="SSF48225">
    <property type="entry name" value="Seven-hairpin glycosidases"/>
    <property type="match status" value="1"/>
</dbReference>
<dbReference type="RefSeq" id="XP_033400001.1">
    <property type="nucleotide sequence ID" value="XM_033540130.1"/>
</dbReference>
<dbReference type="PANTHER" id="PTHR11742:SF49">
    <property type="entry name" value="ALPHA-1,2-MANNOSIDASE"/>
    <property type="match status" value="1"/>
</dbReference>
<keyword evidence="7" id="KW-0106">Calcium</keyword>
<evidence type="ECO:0000256" key="9">
    <source>
        <dbReference type="RuleBase" id="RU361193"/>
    </source>
</evidence>
<comment type="pathway">
    <text evidence="2">Protein modification; protein glycosylation.</text>
</comment>
<dbReference type="InterPro" id="IPR050749">
    <property type="entry name" value="Glycosyl_Hydrolase_47"/>
</dbReference>
<dbReference type="PANTHER" id="PTHR11742">
    <property type="entry name" value="MANNOSYL-OLIGOSACCHARIDE ALPHA-1,2-MANNOSIDASE-RELATED"/>
    <property type="match status" value="1"/>
</dbReference>
<feature type="active site" description="Proton donor" evidence="6">
    <location>
        <position position="179"/>
    </location>
</feature>
<evidence type="ECO:0000256" key="8">
    <source>
        <dbReference type="PIRSR" id="PIRSR601382-3"/>
    </source>
</evidence>
<evidence type="ECO:0000256" key="1">
    <source>
        <dbReference type="ARBA" id="ARBA00001913"/>
    </source>
</evidence>